<dbReference type="SUPFAM" id="SSF56935">
    <property type="entry name" value="Porins"/>
    <property type="match status" value="1"/>
</dbReference>
<dbReference type="Pfam" id="PF13715">
    <property type="entry name" value="CarbopepD_reg_2"/>
    <property type="match status" value="1"/>
</dbReference>
<keyword evidence="2" id="KW-0472">Membrane</keyword>
<feature type="chain" id="PRO_5042885251" evidence="5">
    <location>
        <begin position="23"/>
        <end position="925"/>
    </location>
</feature>
<protein>
    <submittedName>
        <fullName evidence="7">Outer membrane beta-barrel protein</fullName>
    </submittedName>
</protein>
<dbReference type="GO" id="GO:0009279">
    <property type="term" value="C:cell outer membrane"/>
    <property type="evidence" value="ECO:0007669"/>
    <property type="project" value="UniProtKB-SubCell"/>
</dbReference>
<dbReference type="InterPro" id="IPR008969">
    <property type="entry name" value="CarboxyPept-like_regulatory"/>
</dbReference>
<feature type="signal peptide" evidence="5">
    <location>
        <begin position="1"/>
        <end position="22"/>
    </location>
</feature>
<sequence>MLFRYICLIFLLIGATTYHAVAQERRLTGIIADSTDNTALIGVSVVLQQANDSTRRRGVVTDIDGRFTFTNVTPGRYVLHYSYIGYTTRQRAVSIREPDTDLGTITLAPGVTTLKGVEIKGAAIQVEQKGDTLQYNANAFKTNRDAVAEDLIGKMPGITVDNTGVKAQGEAVQQVLVDGKVFFGDDANLALKNLPAEIIDKIEVFDRLSEQSQFTGFDDGNTRKTINIVTKKGRNNGQFGRIYAGLGEDGRYTAGGNINSFSGERKLSLVGLSNNINQQNFSNEDLLGVSSSSGGGGGRGGRGGRGGGGGNNFAVGQQSGISTTHSAGLNYADRWGKKTEFTGSYFFNTADNENLTDLNRKYITEQDSGLVYREMSRSNSRNYNHRINARIEHTIDTANSLVITPRLSFQTNDARSSLQGDYTANNTSLESHLTNRNRSDNSGYNLGNSILYRHRFSKRGRSFSVNLNTQASDRDGNSELYSLNEYANGDTPQLIDQQSDQHTKSYTVSSDVSYTEPISRFGQVQLNYTPSYTRSTTDKETYNLGDGGEYNNLDTALTNTFENSYISHQGGASYRFNNRKLSAMTGVNFQYSHLQSDQEFPYAFSVDRSFQRLLPRAMLNYRFSQTENIRIMYRTSTNAPSVSQLQNVIDNRNPLFLRTGNPDLAQDFTHSLTVRYGRSNTEKSTSLLFLLSGSFISDYITNAAYIATEDETVNGVFLSRGTQLSYPVNISGYRNARALFTYGTPLSTLKVNLNVNTGVNYNRIPALINQAKNLANNYALSQGVVLSSNISENFDFTLSYNANYTIVKNTLQKQSDNNYFNQVSSLRLNWIFLKHFVFTTTANNTLYRGLSAEYDQSIWFWNAGLGYKFLKNDALEVKLNAYDILNNNNSISRDITETYIEDRQTNVLNRYFLLTLTYTLRNFKA</sequence>
<dbReference type="InterPro" id="IPR041700">
    <property type="entry name" value="OMP_b-brl_3"/>
</dbReference>
<proteinExistence type="predicted"/>
<comment type="subcellular location">
    <subcellularLocation>
        <location evidence="1">Cell outer membrane</location>
    </subcellularLocation>
</comment>
<organism evidence="7 8">
    <name type="scientific">Dawidia soli</name>
    <dbReference type="NCBI Taxonomy" id="2782352"/>
    <lineage>
        <taxon>Bacteria</taxon>
        <taxon>Pseudomonadati</taxon>
        <taxon>Bacteroidota</taxon>
        <taxon>Cytophagia</taxon>
        <taxon>Cytophagales</taxon>
        <taxon>Chryseotaleaceae</taxon>
        <taxon>Dawidia</taxon>
    </lineage>
</organism>
<evidence type="ECO:0000256" key="5">
    <source>
        <dbReference type="SAM" id="SignalP"/>
    </source>
</evidence>
<dbReference type="EMBL" id="JAHESC010000018">
    <property type="protein sequence ID" value="MBT1687580.1"/>
    <property type="molecule type" value="Genomic_DNA"/>
</dbReference>
<dbReference type="AlphaFoldDB" id="A0AAP2DAZ0"/>
<dbReference type="Proteomes" id="UP001319180">
    <property type="component" value="Unassembled WGS sequence"/>
</dbReference>
<evidence type="ECO:0000256" key="2">
    <source>
        <dbReference type="ARBA" id="ARBA00023136"/>
    </source>
</evidence>
<evidence type="ECO:0000256" key="3">
    <source>
        <dbReference type="ARBA" id="ARBA00023237"/>
    </source>
</evidence>
<keyword evidence="5" id="KW-0732">Signal</keyword>
<keyword evidence="3" id="KW-0998">Cell outer membrane</keyword>
<feature type="domain" description="Outer membrane protein beta-barrel" evidence="6">
    <location>
        <begin position="454"/>
        <end position="918"/>
    </location>
</feature>
<feature type="region of interest" description="Disordered" evidence="4">
    <location>
        <begin position="288"/>
        <end position="316"/>
    </location>
</feature>
<dbReference type="Gene3D" id="2.40.170.20">
    <property type="entry name" value="TonB-dependent receptor, beta-barrel domain"/>
    <property type="match status" value="1"/>
</dbReference>
<accession>A0AAP2DAZ0</accession>
<dbReference type="InterPro" id="IPR036942">
    <property type="entry name" value="Beta-barrel_TonB_sf"/>
</dbReference>
<gene>
    <name evidence="7" type="ORF">KK078_13495</name>
</gene>
<name>A0AAP2DAZ0_9BACT</name>
<reference evidence="7 8" key="1">
    <citation type="submission" date="2021-05" db="EMBL/GenBank/DDBJ databases">
        <title>A Polyphasic approach of four new species of the genus Ohtaekwangia: Ohtaekwangia histidinii sp. nov., Ohtaekwangia cretensis sp. nov., Ohtaekwangia indiensis sp. nov., Ohtaekwangia reichenbachii sp. nov. from diverse environment.</title>
        <authorList>
            <person name="Octaviana S."/>
        </authorList>
    </citation>
    <scope>NUCLEOTIDE SEQUENCE [LARGE SCALE GENOMIC DNA]</scope>
    <source>
        <strain evidence="7 8">PWU37</strain>
    </source>
</reference>
<feature type="compositionally biased region" description="Gly residues" evidence="4">
    <location>
        <begin position="293"/>
        <end position="311"/>
    </location>
</feature>
<dbReference type="SUPFAM" id="SSF49464">
    <property type="entry name" value="Carboxypeptidase regulatory domain-like"/>
    <property type="match status" value="1"/>
</dbReference>
<evidence type="ECO:0000313" key="7">
    <source>
        <dbReference type="EMBL" id="MBT1687580.1"/>
    </source>
</evidence>
<evidence type="ECO:0000313" key="8">
    <source>
        <dbReference type="Proteomes" id="UP001319180"/>
    </source>
</evidence>
<dbReference type="RefSeq" id="WP_254090811.1">
    <property type="nucleotide sequence ID" value="NZ_JAHESC010000018.1"/>
</dbReference>
<evidence type="ECO:0000256" key="4">
    <source>
        <dbReference type="SAM" id="MobiDB-lite"/>
    </source>
</evidence>
<keyword evidence="8" id="KW-1185">Reference proteome</keyword>
<dbReference type="Gene3D" id="2.60.40.1120">
    <property type="entry name" value="Carboxypeptidase-like, regulatory domain"/>
    <property type="match status" value="1"/>
</dbReference>
<evidence type="ECO:0000256" key="1">
    <source>
        <dbReference type="ARBA" id="ARBA00004442"/>
    </source>
</evidence>
<comment type="caution">
    <text evidence="7">The sequence shown here is derived from an EMBL/GenBank/DDBJ whole genome shotgun (WGS) entry which is preliminary data.</text>
</comment>
<evidence type="ECO:0000259" key="6">
    <source>
        <dbReference type="Pfam" id="PF14905"/>
    </source>
</evidence>
<dbReference type="Pfam" id="PF14905">
    <property type="entry name" value="OMP_b-brl_3"/>
    <property type="match status" value="1"/>
</dbReference>